<protein>
    <recommendedName>
        <fullName evidence="5">Actin maturation protease</fullName>
    </recommendedName>
    <alternativeName>
        <fullName evidence="6">Actin aminopeptidase ACTMAP</fullName>
    </alternativeName>
</protein>
<dbReference type="STRING" id="94237.ENSMMOP00000016438"/>
<accession>A0A3Q3WMZ5</accession>
<reference evidence="12" key="1">
    <citation type="submission" date="2025-08" db="UniProtKB">
        <authorList>
            <consortium name="Ensembl"/>
        </authorList>
    </citation>
    <scope>IDENTIFICATION</scope>
</reference>
<dbReference type="OMA" id="QLWDYEQ"/>
<dbReference type="Pfam" id="PF21646">
    <property type="entry name" value="ACTMAP-like_C"/>
    <property type="match status" value="1"/>
</dbReference>
<evidence type="ECO:0000256" key="1">
    <source>
        <dbReference type="ARBA" id="ARBA00022438"/>
    </source>
</evidence>
<keyword evidence="3" id="KW-0378">Hydrolase</keyword>
<feature type="compositionally biased region" description="Pro residues" evidence="11">
    <location>
        <begin position="8"/>
        <end position="22"/>
    </location>
</feature>
<evidence type="ECO:0000313" key="13">
    <source>
        <dbReference type="Proteomes" id="UP000261620"/>
    </source>
</evidence>
<dbReference type="InterPro" id="IPR040043">
    <property type="entry name" value="ACTMAP"/>
</dbReference>
<dbReference type="PANTHER" id="PTHR28631:SF1">
    <property type="entry name" value="ACTIN MATURATION PROTEASE"/>
    <property type="match status" value="1"/>
</dbReference>
<sequence length="298" mass="32432">MSVEHPLLTPPPPPPASAPPTPSVSISEKKKLYQTIGSSRSPVEGDHTEALLLLSQRESFRKDLQWILVNTYVPSLIQNGPCGLVALWMSAHLQQPRLSVDMETVVQTALRRGYTAQGEMFSANMARLAEEVCGCKAELLSGGLSGNNAAAIITHLWKRQPVLIYDEDFNHEPCQRSGHRAHWAVLSVLLGLDQGSISNELSLPNPALPWVSVAANSSCPCPVGGMAVKEVYILAKQGKSLRYQLWSLNSVIRSNEQLRTMDPQRATDGRQYVVPEGGVEAGLAGQAVLLHTSTEKQN</sequence>
<dbReference type="PANTHER" id="PTHR28631">
    <property type="entry name" value="UPF0692 PROTEIN C19ORF54"/>
    <property type="match status" value="1"/>
</dbReference>
<proteinExistence type="inferred from homology"/>
<keyword evidence="1" id="KW-0031">Aminopeptidase</keyword>
<evidence type="ECO:0000256" key="2">
    <source>
        <dbReference type="ARBA" id="ARBA00022670"/>
    </source>
</evidence>
<evidence type="ECO:0000256" key="11">
    <source>
        <dbReference type="SAM" id="MobiDB-lite"/>
    </source>
</evidence>
<keyword evidence="13" id="KW-1185">Reference proteome</keyword>
<dbReference type="Ensembl" id="ENSMMOT00000016712.1">
    <property type="protein sequence ID" value="ENSMMOP00000016438.1"/>
    <property type="gene ID" value="ENSMMOG00000012533.1"/>
</dbReference>
<comment type="catalytic activity">
    <reaction evidence="9">
        <text>N-terminal N(alpha)-acetyl-L-methionyl-L-aspartyl-[protein] + H2O = N-terminal L-aspartyl-[protein] + N-acetyl-L-methionine</text>
        <dbReference type="Rhea" id="RHEA:74571"/>
        <dbReference type="Rhea" id="RHEA-COMP:12669"/>
        <dbReference type="Rhea" id="RHEA-COMP:12693"/>
        <dbReference type="ChEBI" id="CHEBI:15377"/>
        <dbReference type="ChEBI" id="CHEBI:64720"/>
        <dbReference type="ChEBI" id="CHEBI:71670"/>
        <dbReference type="ChEBI" id="CHEBI:133063"/>
    </reaction>
    <physiologicalReaction direction="left-to-right" evidence="9">
        <dbReference type="Rhea" id="RHEA:74572"/>
    </physiologicalReaction>
</comment>
<name>A0A3Q3WMZ5_MOLML</name>
<evidence type="ECO:0000256" key="6">
    <source>
        <dbReference type="ARBA" id="ARBA00034908"/>
    </source>
</evidence>
<reference evidence="12" key="2">
    <citation type="submission" date="2025-09" db="UniProtKB">
        <authorList>
            <consortium name="Ensembl"/>
        </authorList>
    </citation>
    <scope>IDENTIFICATION</scope>
</reference>
<evidence type="ECO:0000256" key="9">
    <source>
        <dbReference type="ARBA" id="ARBA00093241"/>
    </source>
</evidence>
<comment type="catalytic activity">
    <reaction evidence="8">
        <text>N-terminal N(alpha)-acetyl-L-cysteinyl-L-aspartyl-[protein] + H2O = N-terminal L-aspartyl-[protein] + N-acetyl-L-cysteine</text>
        <dbReference type="Rhea" id="RHEA:74579"/>
        <dbReference type="Rhea" id="RHEA-COMP:12669"/>
        <dbReference type="Rhea" id="RHEA-COMP:18395"/>
        <dbReference type="ChEBI" id="CHEBI:15377"/>
        <dbReference type="ChEBI" id="CHEBI:64720"/>
        <dbReference type="ChEBI" id="CHEBI:78236"/>
        <dbReference type="ChEBI" id="CHEBI:193599"/>
    </reaction>
    <physiologicalReaction direction="left-to-right" evidence="8">
        <dbReference type="Rhea" id="RHEA:74580"/>
    </physiologicalReaction>
</comment>
<feature type="region of interest" description="Disordered" evidence="11">
    <location>
        <begin position="1"/>
        <end position="25"/>
    </location>
</feature>
<dbReference type="GO" id="GO:0006508">
    <property type="term" value="P:proteolysis"/>
    <property type="evidence" value="ECO:0007669"/>
    <property type="project" value="UniProtKB-KW"/>
</dbReference>
<dbReference type="GO" id="GO:0004177">
    <property type="term" value="F:aminopeptidase activity"/>
    <property type="evidence" value="ECO:0007669"/>
    <property type="project" value="UniProtKB-KW"/>
</dbReference>
<keyword evidence="2" id="KW-0645">Protease</keyword>
<evidence type="ECO:0000256" key="5">
    <source>
        <dbReference type="ARBA" id="ARBA00034848"/>
    </source>
</evidence>
<evidence type="ECO:0000256" key="4">
    <source>
        <dbReference type="ARBA" id="ARBA00034725"/>
    </source>
</evidence>
<evidence type="ECO:0000256" key="8">
    <source>
        <dbReference type="ARBA" id="ARBA00049041"/>
    </source>
</evidence>
<dbReference type="Proteomes" id="UP000261620">
    <property type="component" value="Unplaced"/>
</dbReference>
<comment type="catalytic activity">
    <reaction evidence="10">
        <text>N-terminal N(alpha)-acetyl-L-methionyl-L-glutamyl-[protein] + H2O = N-terminal L-glutamyl-[protein] + N-acetyl-L-methionine</text>
        <dbReference type="Rhea" id="RHEA:74575"/>
        <dbReference type="Rhea" id="RHEA-COMP:12668"/>
        <dbReference type="Rhea" id="RHEA-COMP:12697"/>
        <dbReference type="ChEBI" id="CHEBI:15377"/>
        <dbReference type="ChEBI" id="CHEBI:64721"/>
        <dbReference type="ChEBI" id="CHEBI:71670"/>
        <dbReference type="ChEBI" id="CHEBI:133360"/>
    </reaction>
    <physiologicalReaction direction="left-to-right" evidence="10">
        <dbReference type="Rhea" id="RHEA:74576"/>
    </physiologicalReaction>
</comment>
<comment type="catalytic activity">
    <reaction evidence="7">
        <text>N-terminal N(alpha)-acetyl-L-cysteinyl-L-glutamyl-[protein] + H2O = N-terminal L-glutamyl-[protein] + N-acetyl-L-cysteine</text>
        <dbReference type="Rhea" id="RHEA:74583"/>
        <dbReference type="Rhea" id="RHEA-COMP:12668"/>
        <dbReference type="Rhea" id="RHEA-COMP:18396"/>
        <dbReference type="ChEBI" id="CHEBI:15377"/>
        <dbReference type="ChEBI" id="CHEBI:64721"/>
        <dbReference type="ChEBI" id="CHEBI:78236"/>
        <dbReference type="ChEBI" id="CHEBI:193601"/>
    </reaction>
    <physiologicalReaction direction="left-to-right" evidence="7">
        <dbReference type="Rhea" id="RHEA:74584"/>
    </physiologicalReaction>
</comment>
<organism evidence="12 13">
    <name type="scientific">Mola mola</name>
    <name type="common">Ocean sunfish</name>
    <name type="synonym">Tetraodon mola</name>
    <dbReference type="NCBI Taxonomy" id="94237"/>
    <lineage>
        <taxon>Eukaryota</taxon>
        <taxon>Metazoa</taxon>
        <taxon>Chordata</taxon>
        <taxon>Craniata</taxon>
        <taxon>Vertebrata</taxon>
        <taxon>Euteleostomi</taxon>
        <taxon>Actinopterygii</taxon>
        <taxon>Neopterygii</taxon>
        <taxon>Teleostei</taxon>
        <taxon>Neoteleostei</taxon>
        <taxon>Acanthomorphata</taxon>
        <taxon>Eupercaria</taxon>
        <taxon>Tetraodontiformes</taxon>
        <taxon>Molidae</taxon>
        <taxon>Mola</taxon>
    </lineage>
</organism>
<comment type="similarity">
    <text evidence="4">Belongs to the ACTMAP family.</text>
</comment>
<evidence type="ECO:0000313" key="12">
    <source>
        <dbReference type="Ensembl" id="ENSMMOP00000016438.1"/>
    </source>
</evidence>
<evidence type="ECO:0000256" key="7">
    <source>
        <dbReference type="ARBA" id="ARBA00047999"/>
    </source>
</evidence>
<dbReference type="AlphaFoldDB" id="A0A3Q3WMZ5"/>
<evidence type="ECO:0000256" key="3">
    <source>
        <dbReference type="ARBA" id="ARBA00022801"/>
    </source>
</evidence>
<evidence type="ECO:0000256" key="10">
    <source>
        <dbReference type="ARBA" id="ARBA00093265"/>
    </source>
</evidence>